<reference evidence="1" key="2">
    <citation type="journal article" date="2015" name="Fish Shellfish Immunol.">
        <title>Early steps in the European eel (Anguilla anguilla)-Vibrio vulnificus interaction in the gills: Role of the RtxA13 toxin.</title>
        <authorList>
            <person name="Callol A."/>
            <person name="Pajuelo D."/>
            <person name="Ebbesson L."/>
            <person name="Teles M."/>
            <person name="MacKenzie S."/>
            <person name="Amaro C."/>
        </authorList>
    </citation>
    <scope>NUCLEOTIDE SEQUENCE</scope>
</reference>
<name>A0A0E9TWA3_ANGAN</name>
<protein>
    <submittedName>
        <fullName evidence="1">Uncharacterized protein</fullName>
    </submittedName>
</protein>
<dbReference type="AlphaFoldDB" id="A0A0E9TWA3"/>
<dbReference type="EMBL" id="GBXM01050850">
    <property type="protein sequence ID" value="JAH57727.1"/>
    <property type="molecule type" value="Transcribed_RNA"/>
</dbReference>
<accession>A0A0E9TWA3</accession>
<proteinExistence type="predicted"/>
<sequence>MAAMHHPGGCYMLVEAEVSFP</sequence>
<evidence type="ECO:0000313" key="1">
    <source>
        <dbReference type="EMBL" id="JAH57727.1"/>
    </source>
</evidence>
<reference evidence="1" key="1">
    <citation type="submission" date="2014-11" db="EMBL/GenBank/DDBJ databases">
        <authorList>
            <person name="Amaro Gonzalez C."/>
        </authorList>
    </citation>
    <scope>NUCLEOTIDE SEQUENCE</scope>
</reference>
<organism evidence="1">
    <name type="scientific">Anguilla anguilla</name>
    <name type="common">European freshwater eel</name>
    <name type="synonym">Muraena anguilla</name>
    <dbReference type="NCBI Taxonomy" id="7936"/>
    <lineage>
        <taxon>Eukaryota</taxon>
        <taxon>Metazoa</taxon>
        <taxon>Chordata</taxon>
        <taxon>Craniata</taxon>
        <taxon>Vertebrata</taxon>
        <taxon>Euteleostomi</taxon>
        <taxon>Actinopterygii</taxon>
        <taxon>Neopterygii</taxon>
        <taxon>Teleostei</taxon>
        <taxon>Anguilliformes</taxon>
        <taxon>Anguillidae</taxon>
        <taxon>Anguilla</taxon>
    </lineage>
</organism>